<organism evidence="2 3">
    <name type="scientific">Ziziphus jujuba var. spinosa</name>
    <dbReference type="NCBI Taxonomy" id="714518"/>
    <lineage>
        <taxon>Eukaryota</taxon>
        <taxon>Viridiplantae</taxon>
        <taxon>Streptophyta</taxon>
        <taxon>Embryophyta</taxon>
        <taxon>Tracheophyta</taxon>
        <taxon>Spermatophyta</taxon>
        <taxon>Magnoliopsida</taxon>
        <taxon>eudicotyledons</taxon>
        <taxon>Gunneridae</taxon>
        <taxon>Pentapetalae</taxon>
        <taxon>rosids</taxon>
        <taxon>fabids</taxon>
        <taxon>Rosales</taxon>
        <taxon>Rhamnaceae</taxon>
        <taxon>Paliureae</taxon>
        <taxon>Ziziphus</taxon>
    </lineage>
</organism>
<feature type="domain" description="F-box" evidence="1">
    <location>
        <begin position="786"/>
        <end position="822"/>
    </location>
</feature>
<dbReference type="Gene3D" id="3.80.10.10">
    <property type="entry name" value="Ribonuclease Inhibitor"/>
    <property type="match status" value="2"/>
</dbReference>
<accession>A0A978VCB6</accession>
<name>A0A978VCB6_ZIZJJ</name>
<dbReference type="Gene3D" id="1.20.1280.50">
    <property type="match status" value="1"/>
</dbReference>
<comment type="caution">
    <text evidence="2">The sequence shown here is derived from an EMBL/GenBank/DDBJ whole genome shotgun (WGS) entry which is preliminary data.</text>
</comment>
<dbReference type="InterPro" id="IPR001810">
    <property type="entry name" value="F-box_dom"/>
</dbReference>
<evidence type="ECO:0000313" key="2">
    <source>
        <dbReference type="EMBL" id="KAH7528005.1"/>
    </source>
</evidence>
<dbReference type="PANTHER" id="PTHR31900">
    <property type="entry name" value="F-BOX/RNI SUPERFAMILY PROTEIN-RELATED"/>
    <property type="match status" value="1"/>
</dbReference>
<dbReference type="PANTHER" id="PTHR31900:SF27">
    <property type="entry name" value="FBD DOMAIN-CONTAINING PROTEIN"/>
    <property type="match status" value="1"/>
</dbReference>
<dbReference type="Pfam" id="PF00646">
    <property type="entry name" value="F-box"/>
    <property type="match status" value="2"/>
</dbReference>
<proteinExistence type="predicted"/>
<dbReference type="Pfam" id="PF08387">
    <property type="entry name" value="FBD"/>
    <property type="match status" value="1"/>
</dbReference>
<dbReference type="SMART" id="SM00256">
    <property type="entry name" value="FBOX"/>
    <property type="match status" value="2"/>
</dbReference>
<dbReference type="SUPFAM" id="SSF52047">
    <property type="entry name" value="RNI-like"/>
    <property type="match status" value="2"/>
</dbReference>
<dbReference type="InterPro" id="IPR050232">
    <property type="entry name" value="FBL13/AtMIF1-like"/>
</dbReference>
<dbReference type="EMBL" id="JAEACU010000005">
    <property type="protein sequence ID" value="KAH7528005.1"/>
    <property type="molecule type" value="Genomic_DNA"/>
</dbReference>
<reference evidence="2" key="1">
    <citation type="journal article" date="2021" name="Front. Plant Sci.">
        <title>Chromosome-Scale Genome Assembly for Chinese Sour Jujube and Insights Into Its Genome Evolution and Domestication Signature.</title>
        <authorList>
            <person name="Shen L.-Y."/>
            <person name="Luo H."/>
            <person name="Wang X.-L."/>
            <person name="Wang X.-M."/>
            <person name="Qiu X.-J."/>
            <person name="Liu H."/>
            <person name="Zhou S.-S."/>
            <person name="Jia K.-H."/>
            <person name="Nie S."/>
            <person name="Bao Y.-T."/>
            <person name="Zhang R.-G."/>
            <person name="Yun Q.-Z."/>
            <person name="Chai Y.-H."/>
            <person name="Lu J.-Y."/>
            <person name="Li Y."/>
            <person name="Zhao S.-W."/>
            <person name="Mao J.-F."/>
            <person name="Jia S.-G."/>
            <person name="Mao Y.-M."/>
        </authorList>
    </citation>
    <scope>NUCLEOTIDE SEQUENCE</scope>
    <source>
        <strain evidence="2">AT0</strain>
        <tissue evidence="2">Leaf</tissue>
    </source>
</reference>
<dbReference type="SUPFAM" id="SSF81383">
    <property type="entry name" value="F-box domain"/>
    <property type="match status" value="1"/>
</dbReference>
<evidence type="ECO:0000259" key="1">
    <source>
        <dbReference type="PROSITE" id="PS50181"/>
    </source>
</evidence>
<dbReference type="AlphaFoldDB" id="A0A978VCB6"/>
<evidence type="ECO:0000313" key="3">
    <source>
        <dbReference type="Proteomes" id="UP000813462"/>
    </source>
</evidence>
<gene>
    <name evidence="2" type="ORF">FEM48_Zijuj05G0026000</name>
</gene>
<dbReference type="Proteomes" id="UP000813462">
    <property type="component" value="Unassembled WGS sequence"/>
</dbReference>
<protein>
    <recommendedName>
        <fullName evidence="1">F-box domain-containing protein</fullName>
    </recommendedName>
</protein>
<sequence>MELPNKSAKLEFFRDLPKSISHKILSLLDIKDVARVSTLSRTCRKLCLSLPFLTINLESVDAQGFYRFSSFLHRFMSLRNGVSIQQFEVELYSQRGVIDEQIHIGNWVLEANKCNAEKICLHLFKFRTFTFPSGVLNSARLRDLEVWLSPRGLLNLPTTSFGGLQNLILRDMRVTSMFCEWISGCKSLKTLHLHNVAGINELNITSSSLGDLMLEDMQIPSTRNFTINISAERLHNLQIVWLFEREPLQSLTLRAPYLKQFSWGGRVCRYSCEGNLDCLCYSDISIDFNKDEHGDLNEGIIGDVLRSMYRVSSFSIHDNSIKDISSQEMLPEFSNLHSLTIVRSDSSDKIPSTVSLLNLMPHLNTLKIEGYHFSKEEKKIYYSAEYWESQNLKFVHSLKEVEMQISGEHNEMELIKYLLKNAEALEKMTIRYYTNRLYQCATKKAFNKRKISSRSLDANSSPDVPASIRLSSISLFLPPNPKEPLCFQEDLDSQGFYKLSGFLHRFMSLRNGVAIHQFEVELYGKDVGVDEQLHIGNLESLCCSDMSIVLDKDKHVVLDDGIVGNVLQSIYQVSSISICDYSIQEISPRTLLPDFCNLRSLTLIITNSSGLIPSIVFLLNSMPHLNTLKIEGWKSWDSSEKCHSTSSQKEKISFSAEYWESQNLKFVHSLKEAVMEITGDHYEIELIKFNSFIHRFRFLPNGASVHQFKVDLHRINSNDDNDEAFQVWVSILMFGEWISSFKSLKMLYLDGFDGFHKFNISSSSLKKTLWDLIVDLMEQPPESNNLDRLSDLPDSIFHQILDFLHIKQVARVSTLSRRCRKVCLSSPFLTIDLEVRDHIELYRLNTFLHRFMSLRNGACMHQFKVDMYRANWNDYDEELQIGNWVLEATRDLEVDMAPDSLLNLPASSFGGLESLTLRHLSVSIALFGEWISSFKSLKMLYLDGVTGICELNISSSSLEKLILEDLIGFYGINANFNIKVSAETLRYCV</sequence>
<dbReference type="InterPro" id="IPR032675">
    <property type="entry name" value="LRR_dom_sf"/>
</dbReference>
<dbReference type="InterPro" id="IPR036047">
    <property type="entry name" value="F-box-like_dom_sf"/>
</dbReference>
<dbReference type="PROSITE" id="PS50181">
    <property type="entry name" value="FBOX"/>
    <property type="match status" value="1"/>
</dbReference>
<dbReference type="InterPro" id="IPR006566">
    <property type="entry name" value="FBD"/>
</dbReference>